<evidence type="ECO:0000313" key="2">
    <source>
        <dbReference type="EMBL" id="RPD55244.1"/>
    </source>
</evidence>
<protein>
    <submittedName>
        <fullName evidence="2">Uncharacterized protein</fullName>
    </submittedName>
</protein>
<evidence type="ECO:0000256" key="1">
    <source>
        <dbReference type="SAM" id="MobiDB-lite"/>
    </source>
</evidence>
<dbReference type="Proteomes" id="UP000313359">
    <property type="component" value="Unassembled WGS sequence"/>
</dbReference>
<dbReference type="EMBL" id="ML122297">
    <property type="protein sequence ID" value="RPD55244.1"/>
    <property type="molecule type" value="Genomic_DNA"/>
</dbReference>
<accession>A0A5C2RVA3</accession>
<keyword evidence="3" id="KW-1185">Reference proteome</keyword>
<feature type="region of interest" description="Disordered" evidence="1">
    <location>
        <begin position="66"/>
        <end position="115"/>
    </location>
</feature>
<organism evidence="2 3">
    <name type="scientific">Lentinus tigrinus ALCF2SS1-6</name>
    <dbReference type="NCBI Taxonomy" id="1328759"/>
    <lineage>
        <taxon>Eukaryota</taxon>
        <taxon>Fungi</taxon>
        <taxon>Dikarya</taxon>
        <taxon>Basidiomycota</taxon>
        <taxon>Agaricomycotina</taxon>
        <taxon>Agaricomycetes</taxon>
        <taxon>Polyporales</taxon>
        <taxon>Polyporaceae</taxon>
        <taxon>Lentinus</taxon>
    </lineage>
</organism>
<sequence length="152" mass="16036">MLEVLIVVGEGRGCDGHTESVLEACEHEASAARVRLVALSLLMTIGNGHPFSVPGCWTWDPPSTRLPATSQTRAAAPGAGADPISPRINTAQKGTRPADRPLPVENHSRARGASSVCARSRAYASVAGPRVRGRARHHGRNAVATRVAIRTH</sequence>
<name>A0A5C2RVA3_9APHY</name>
<reference evidence="2" key="1">
    <citation type="journal article" date="2018" name="Genome Biol. Evol.">
        <title>Genomics and development of Lentinus tigrinus, a white-rot wood-decaying mushroom with dimorphic fruiting bodies.</title>
        <authorList>
            <person name="Wu B."/>
            <person name="Xu Z."/>
            <person name="Knudson A."/>
            <person name="Carlson A."/>
            <person name="Chen N."/>
            <person name="Kovaka S."/>
            <person name="LaButti K."/>
            <person name="Lipzen A."/>
            <person name="Pennachio C."/>
            <person name="Riley R."/>
            <person name="Schakwitz W."/>
            <person name="Umezawa K."/>
            <person name="Ohm R.A."/>
            <person name="Grigoriev I.V."/>
            <person name="Nagy L.G."/>
            <person name="Gibbons J."/>
            <person name="Hibbett D."/>
        </authorList>
    </citation>
    <scope>NUCLEOTIDE SEQUENCE [LARGE SCALE GENOMIC DNA]</scope>
    <source>
        <strain evidence="2">ALCF2SS1-6</strain>
    </source>
</reference>
<evidence type="ECO:0000313" key="3">
    <source>
        <dbReference type="Proteomes" id="UP000313359"/>
    </source>
</evidence>
<dbReference type="AlphaFoldDB" id="A0A5C2RVA3"/>
<proteinExistence type="predicted"/>
<gene>
    <name evidence="2" type="ORF">L227DRAFT_312177</name>
</gene>